<feature type="coiled-coil region" evidence="1">
    <location>
        <begin position="375"/>
        <end position="430"/>
    </location>
</feature>
<evidence type="ECO:0000259" key="2">
    <source>
        <dbReference type="PROSITE" id="PS51736"/>
    </source>
</evidence>
<dbReference type="GO" id="GO:0003677">
    <property type="term" value="F:DNA binding"/>
    <property type="evidence" value="ECO:0007669"/>
    <property type="project" value="InterPro"/>
</dbReference>
<keyword evidence="1" id="KW-0175">Coiled coil</keyword>
<evidence type="ECO:0000259" key="3">
    <source>
        <dbReference type="PROSITE" id="PS51737"/>
    </source>
</evidence>
<dbReference type="Pfam" id="PF13408">
    <property type="entry name" value="Zn_ribbon_recom"/>
    <property type="match status" value="1"/>
</dbReference>
<dbReference type="InterPro" id="IPR011109">
    <property type="entry name" value="DNA_bind_recombinase_dom"/>
</dbReference>
<organism evidence="4 5">
    <name type="scientific">Anaeromyxobacter diazotrophicus</name>
    <dbReference type="NCBI Taxonomy" id="2590199"/>
    <lineage>
        <taxon>Bacteria</taxon>
        <taxon>Pseudomonadati</taxon>
        <taxon>Myxococcota</taxon>
        <taxon>Myxococcia</taxon>
        <taxon>Myxococcales</taxon>
        <taxon>Cystobacterineae</taxon>
        <taxon>Anaeromyxobacteraceae</taxon>
        <taxon>Anaeromyxobacter</taxon>
    </lineage>
</organism>
<dbReference type="GO" id="GO:0000150">
    <property type="term" value="F:DNA strand exchange activity"/>
    <property type="evidence" value="ECO:0007669"/>
    <property type="project" value="InterPro"/>
</dbReference>
<dbReference type="Gene3D" id="3.40.50.1390">
    <property type="entry name" value="Resolvase, N-terminal catalytic domain"/>
    <property type="match status" value="1"/>
</dbReference>
<dbReference type="InterPro" id="IPR006119">
    <property type="entry name" value="Resolv_N"/>
</dbReference>
<gene>
    <name evidence="4" type="ORF">AMYX_16860</name>
</gene>
<dbReference type="PROSITE" id="PS51736">
    <property type="entry name" value="RECOMBINASES_3"/>
    <property type="match status" value="1"/>
</dbReference>
<evidence type="ECO:0000256" key="1">
    <source>
        <dbReference type="SAM" id="Coils"/>
    </source>
</evidence>
<dbReference type="InterPro" id="IPR050639">
    <property type="entry name" value="SSR_resolvase"/>
</dbReference>
<keyword evidence="5" id="KW-1185">Reference proteome</keyword>
<dbReference type="CDD" id="cd00338">
    <property type="entry name" value="Ser_Recombinase"/>
    <property type="match status" value="1"/>
</dbReference>
<dbReference type="SMART" id="SM00857">
    <property type="entry name" value="Resolvase"/>
    <property type="match status" value="1"/>
</dbReference>
<evidence type="ECO:0008006" key="6">
    <source>
        <dbReference type="Google" id="ProtNLM"/>
    </source>
</evidence>
<proteinExistence type="predicted"/>
<reference evidence="5" key="1">
    <citation type="journal article" date="2020" name="Appl. Environ. Microbiol.">
        <title>Diazotrophic Anaeromyxobacter Isolates from Soils.</title>
        <authorList>
            <person name="Masuda Y."/>
            <person name="Yamanaka H."/>
            <person name="Xu Z.X."/>
            <person name="Shiratori Y."/>
            <person name="Aono T."/>
            <person name="Amachi S."/>
            <person name="Senoo K."/>
            <person name="Itoh H."/>
        </authorList>
    </citation>
    <scope>NUCLEOTIDE SEQUENCE [LARGE SCALE GENOMIC DNA]</scope>
    <source>
        <strain evidence="5">R267</strain>
    </source>
</reference>
<name>A0A7I9VKN5_9BACT</name>
<dbReference type="InterPro" id="IPR036162">
    <property type="entry name" value="Resolvase-like_N_sf"/>
</dbReference>
<protein>
    <recommendedName>
        <fullName evidence="6">Recombinase</fullName>
    </recommendedName>
</protein>
<sequence>MASPAPATAVRYVEVIRVSGQTQYDKDTPAQQRAALDRLAQGRAGVCVATLQEPRAVSGALRLAERPDLQKLLQLARERAFDELRVQRWDRVQRTPLRAERGLIIDAIAEAGAKVVEADGGEFDPATDDGDLMLGLKGSMANRERNLIRARTTAGKLQAARAGRPYRAAYGRTWDVEKGTWGYDEEKRAVYKSLFDRVLAGESQRSIARDLNARGIPTPGGVKWSAGHTSRLLKDASAYGVMTREGIEIQCPPIVDRETWEKAQVALTEHSTRLGGPPRKSGAILQKLVKCAVCGGPVHVRWTKDSARKGRKSRLYYVCARRPEPACRRFHAVPKVDELVEERIIAMFADPKNQRFIFDEEGREQGEPIDYESEKLSCEKRMGELRAKAERIQRRNDAQLLEDETADKMLAEVAKERREVESRLAQASLSVEQREARARAEKVRFADVRRSARFLRRRKGADPEAWRKTLELLLQGQPLYLRPDGTVTARRP</sequence>
<dbReference type="Proteomes" id="UP000503640">
    <property type="component" value="Unassembled WGS sequence"/>
</dbReference>
<dbReference type="SUPFAM" id="SSF53041">
    <property type="entry name" value="Resolvase-like"/>
    <property type="match status" value="1"/>
</dbReference>
<comment type="caution">
    <text evidence="4">The sequence shown here is derived from an EMBL/GenBank/DDBJ whole genome shotgun (WGS) entry which is preliminary data.</text>
</comment>
<dbReference type="PANTHER" id="PTHR30461:SF23">
    <property type="entry name" value="DNA RECOMBINASE-RELATED"/>
    <property type="match status" value="1"/>
</dbReference>
<dbReference type="PANTHER" id="PTHR30461">
    <property type="entry name" value="DNA-INVERTASE FROM LAMBDOID PROPHAGE"/>
    <property type="match status" value="1"/>
</dbReference>
<dbReference type="InterPro" id="IPR038109">
    <property type="entry name" value="DNA_bind_recomb_sf"/>
</dbReference>
<feature type="domain" description="Recombinase" evidence="3">
    <location>
        <begin position="165"/>
        <end position="274"/>
    </location>
</feature>
<dbReference type="Pfam" id="PF00239">
    <property type="entry name" value="Resolvase"/>
    <property type="match status" value="1"/>
</dbReference>
<dbReference type="EMBL" id="BJTG01000003">
    <property type="protein sequence ID" value="GEJ56945.1"/>
    <property type="molecule type" value="Genomic_DNA"/>
</dbReference>
<dbReference type="Gene3D" id="3.90.1750.20">
    <property type="entry name" value="Putative Large Serine Recombinase, Chain B, Domain 2"/>
    <property type="match status" value="1"/>
</dbReference>
<feature type="domain" description="Resolvase/invertase-type recombinase catalytic" evidence="2">
    <location>
        <begin position="11"/>
        <end position="163"/>
    </location>
</feature>
<dbReference type="AlphaFoldDB" id="A0A7I9VKN5"/>
<dbReference type="Pfam" id="PF07508">
    <property type="entry name" value="Recombinase"/>
    <property type="match status" value="1"/>
</dbReference>
<accession>A0A7I9VKN5</accession>
<dbReference type="PROSITE" id="PS51737">
    <property type="entry name" value="RECOMBINASE_DNA_BIND"/>
    <property type="match status" value="1"/>
</dbReference>
<evidence type="ECO:0000313" key="4">
    <source>
        <dbReference type="EMBL" id="GEJ56945.1"/>
    </source>
</evidence>
<evidence type="ECO:0000313" key="5">
    <source>
        <dbReference type="Proteomes" id="UP000503640"/>
    </source>
</evidence>
<dbReference type="InterPro" id="IPR025827">
    <property type="entry name" value="Zn_ribbon_recom_dom"/>
</dbReference>